<evidence type="ECO:0000313" key="9">
    <source>
        <dbReference type="Proteomes" id="UP000000311"/>
    </source>
</evidence>
<protein>
    <submittedName>
        <fullName evidence="8">Transmembrane protein 173</fullName>
    </submittedName>
</protein>
<feature type="transmembrane region" description="Helical" evidence="5">
    <location>
        <begin position="45"/>
        <end position="73"/>
    </location>
</feature>
<feature type="transmembrane region" description="Helical" evidence="5">
    <location>
        <begin position="93"/>
        <end position="115"/>
    </location>
</feature>
<evidence type="ECO:0000313" key="8">
    <source>
        <dbReference type="EMBL" id="EFN73687.1"/>
    </source>
</evidence>
<dbReference type="InterPro" id="IPR055434">
    <property type="entry name" value="STING_TM"/>
</dbReference>
<dbReference type="InParanoid" id="E1ZYZ7"/>
<dbReference type="OMA" id="CPLNYVW"/>
<gene>
    <name evidence="8" type="ORF">EAG_08484</name>
</gene>
<dbReference type="Gene3D" id="3.40.50.12100">
    <property type="entry name" value="Stimulator of interferon genes protein"/>
    <property type="match status" value="1"/>
</dbReference>
<dbReference type="GO" id="GO:0005789">
    <property type="term" value="C:endoplasmic reticulum membrane"/>
    <property type="evidence" value="ECO:0007669"/>
    <property type="project" value="TreeGrafter"/>
</dbReference>
<dbReference type="GO" id="GO:0032481">
    <property type="term" value="P:positive regulation of type I interferon production"/>
    <property type="evidence" value="ECO:0007669"/>
    <property type="project" value="InterPro"/>
</dbReference>
<dbReference type="Pfam" id="PF23417">
    <property type="entry name" value="STING_TM"/>
    <property type="match status" value="1"/>
</dbReference>
<dbReference type="GO" id="GO:0016239">
    <property type="term" value="P:positive regulation of macroautophagy"/>
    <property type="evidence" value="ECO:0007669"/>
    <property type="project" value="TreeGrafter"/>
</dbReference>
<name>E1ZYZ7_CAMFO</name>
<dbReference type="InterPro" id="IPR038623">
    <property type="entry name" value="STING_C_sf"/>
</dbReference>
<keyword evidence="2 5" id="KW-0812">Transmembrane</keyword>
<evidence type="ECO:0000259" key="6">
    <source>
        <dbReference type="Pfam" id="PF15009"/>
    </source>
</evidence>
<evidence type="ECO:0000256" key="5">
    <source>
        <dbReference type="SAM" id="Phobius"/>
    </source>
</evidence>
<dbReference type="EMBL" id="GL435242">
    <property type="protein sequence ID" value="EFN73687.1"/>
    <property type="molecule type" value="Genomic_DNA"/>
</dbReference>
<keyword evidence="9" id="KW-1185">Reference proteome</keyword>
<dbReference type="GO" id="GO:0045087">
    <property type="term" value="P:innate immune response"/>
    <property type="evidence" value="ECO:0007669"/>
    <property type="project" value="TreeGrafter"/>
</dbReference>
<dbReference type="GO" id="GO:0061709">
    <property type="term" value="P:reticulophagy"/>
    <property type="evidence" value="ECO:0007669"/>
    <property type="project" value="TreeGrafter"/>
</dbReference>
<dbReference type="GO" id="GO:0061507">
    <property type="term" value="F:2',3'-cyclic GMP-AMP binding"/>
    <property type="evidence" value="ECO:0007669"/>
    <property type="project" value="TreeGrafter"/>
</dbReference>
<dbReference type="PANTHER" id="PTHR34339:SF1">
    <property type="entry name" value="STIMULATOR OF INTERFERON GENES PROTEIN"/>
    <property type="match status" value="1"/>
</dbReference>
<dbReference type="FunCoup" id="E1ZYZ7">
    <property type="interactions" value="257"/>
</dbReference>
<feature type="domain" description="STING ligand-binding" evidence="6">
    <location>
        <begin position="168"/>
        <end position="362"/>
    </location>
</feature>
<comment type="subcellular location">
    <subcellularLocation>
        <location evidence="1">Membrane</location>
        <topology evidence="1">Multi-pass membrane protein</topology>
    </subcellularLocation>
</comment>
<dbReference type="PANTHER" id="PTHR34339">
    <property type="entry name" value="STIMULATOR OF INTERFERON GENES PROTEIN"/>
    <property type="match status" value="1"/>
</dbReference>
<dbReference type="OrthoDB" id="6053839at2759"/>
<dbReference type="Proteomes" id="UP000000311">
    <property type="component" value="Unassembled WGS sequence"/>
</dbReference>
<dbReference type="Pfam" id="PF15009">
    <property type="entry name" value="STING_LBD"/>
    <property type="match status" value="1"/>
</dbReference>
<feature type="transmembrane region" description="Helical" evidence="5">
    <location>
        <begin position="127"/>
        <end position="146"/>
    </location>
</feature>
<evidence type="ECO:0000256" key="2">
    <source>
        <dbReference type="ARBA" id="ARBA00022692"/>
    </source>
</evidence>
<evidence type="ECO:0000256" key="1">
    <source>
        <dbReference type="ARBA" id="ARBA00004141"/>
    </source>
</evidence>
<organism evidence="9">
    <name type="scientific">Camponotus floridanus</name>
    <name type="common">Florida carpenter ant</name>
    <dbReference type="NCBI Taxonomy" id="104421"/>
    <lineage>
        <taxon>Eukaryota</taxon>
        <taxon>Metazoa</taxon>
        <taxon>Ecdysozoa</taxon>
        <taxon>Arthropoda</taxon>
        <taxon>Hexapoda</taxon>
        <taxon>Insecta</taxon>
        <taxon>Pterygota</taxon>
        <taxon>Neoptera</taxon>
        <taxon>Endopterygota</taxon>
        <taxon>Hymenoptera</taxon>
        <taxon>Apocrita</taxon>
        <taxon>Aculeata</taxon>
        <taxon>Formicoidea</taxon>
        <taxon>Formicidae</taxon>
        <taxon>Formicinae</taxon>
        <taxon>Camponotus</taxon>
    </lineage>
</organism>
<feature type="domain" description="STING transmembrane" evidence="7">
    <location>
        <begin position="51"/>
        <end position="157"/>
    </location>
</feature>
<reference evidence="8 9" key="1">
    <citation type="journal article" date="2010" name="Science">
        <title>Genomic comparison of the ants Camponotus floridanus and Harpegnathos saltator.</title>
        <authorList>
            <person name="Bonasio R."/>
            <person name="Zhang G."/>
            <person name="Ye C."/>
            <person name="Mutti N.S."/>
            <person name="Fang X."/>
            <person name="Qin N."/>
            <person name="Donahue G."/>
            <person name="Yang P."/>
            <person name="Li Q."/>
            <person name="Li C."/>
            <person name="Zhang P."/>
            <person name="Huang Z."/>
            <person name="Berger S.L."/>
            <person name="Reinberg D."/>
            <person name="Wang J."/>
            <person name="Liebig J."/>
        </authorList>
    </citation>
    <scope>NUCLEOTIDE SEQUENCE [LARGE SCALE GENOMIC DNA]</scope>
    <source>
        <strain evidence="9">C129</strain>
    </source>
</reference>
<dbReference type="GO" id="GO:0002218">
    <property type="term" value="P:activation of innate immune response"/>
    <property type="evidence" value="ECO:0007669"/>
    <property type="project" value="InterPro"/>
</dbReference>
<evidence type="ECO:0000259" key="7">
    <source>
        <dbReference type="Pfam" id="PF23417"/>
    </source>
</evidence>
<dbReference type="GO" id="GO:0035438">
    <property type="term" value="F:cyclic-di-GMP binding"/>
    <property type="evidence" value="ECO:0007669"/>
    <property type="project" value="InterPro"/>
</dbReference>
<dbReference type="InterPro" id="IPR029158">
    <property type="entry name" value="STING"/>
</dbReference>
<sequence length="367" mass="41598">MESESYSPPDPKLETYVTHSLILVVIFAIPVAYKATKDGGMMMSVIATCLTTSVFLVIFLLCDVMLHLCQTVISLTNMDPRSGQSFSSIISHYFALNTASAVVVIIGVFLFLIASTMIVRGCPLSHVWDFGPYICVPSMIFSFYLLRITHLAEWERGPLDLDVMKGLDHGTGMAYSFYYGYLQLILPNRGTTDSKSIIEKIENFEDKHEVTFPVHKLFILIPSSGYISPHLKEMSDQWMESARELEEEKRDRAGLIGRTYRNNAYKIYPNGRDSGASPIYVVAEGATPLLTFYEVQKHSHPESIVYKRYKNEITMMFYKKLGEILESEPATRNLCELIYYNDYDSKGTRVNVAKVILQRISEITSST</sequence>
<evidence type="ECO:0000256" key="4">
    <source>
        <dbReference type="ARBA" id="ARBA00023136"/>
    </source>
</evidence>
<dbReference type="GO" id="GO:0005776">
    <property type="term" value="C:autophagosome"/>
    <property type="evidence" value="ECO:0007669"/>
    <property type="project" value="TreeGrafter"/>
</dbReference>
<evidence type="ECO:0000256" key="3">
    <source>
        <dbReference type="ARBA" id="ARBA00022989"/>
    </source>
</evidence>
<keyword evidence="3 5" id="KW-1133">Transmembrane helix</keyword>
<proteinExistence type="predicted"/>
<dbReference type="CDD" id="cd12146">
    <property type="entry name" value="STING_C"/>
    <property type="match status" value="1"/>
</dbReference>
<dbReference type="GO" id="GO:0000045">
    <property type="term" value="P:autophagosome assembly"/>
    <property type="evidence" value="ECO:0007669"/>
    <property type="project" value="TreeGrafter"/>
</dbReference>
<feature type="transmembrane region" description="Helical" evidence="5">
    <location>
        <begin position="16"/>
        <end position="33"/>
    </location>
</feature>
<dbReference type="STRING" id="104421.E1ZYZ7"/>
<dbReference type="InterPro" id="IPR055432">
    <property type="entry name" value="STING_LBD"/>
</dbReference>
<accession>E1ZYZ7</accession>
<dbReference type="AlphaFoldDB" id="E1ZYZ7"/>
<dbReference type="InterPro" id="IPR033952">
    <property type="entry name" value="STING_C"/>
</dbReference>
<keyword evidence="4 5" id="KW-0472">Membrane</keyword>
<dbReference type="Gene3D" id="1.20.5.5200">
    <property type="match status" value="1"/>
</dbReference>